<reference evidence="2" key="1">
    <citation type="submission" date="2021-02" db="EMBL/GenBank/DDBJ databases">
        <title>Genome sequence Cadophora malorum strain M34.</title>
        <authorList>
            <person name="Stefanovic E."/>
            <person name="Vu D."/>
            <person name="Scully C."/>
            <person name="Dijksterhuis J."/>
            <person name="Roader J."/>
            <person name="Houbraken J."/>
        </authorList>
    </citation>
    <scope>NUCLEOTIDE SEQUENCE</scope>
    <source>
        <strain evidence="2">M34</strain>
    </source>
</reference>
<comment type="caution">
    <text evidence="2">The sequence shown here is derived from an EMBL/GenBank/DDBJ whole genome shotgun (WGS) entry which is preliminary data.</text>
</comment>
<feature type="region of interest" description="Disordered" evidence="1">
    <location>
        <begin position="1"/>
        <end position="84"/>
    </location>
</feature>
<name>A0A8H7TF62_9HELO</name>
<dbReference type="AlphaFoldDB" id="A0A8H7TF62"/>
<dbReference type="EMBL" id="JAFJYH010000146">
    <property type="protein sequence ID" value="KAG4417741.1"/>
    <property type="molecule type" value="Genomic_DNA"/>
</dbReference>
<feature type="compositionally biased region" description="Gly residues" evidence="1">
    <location>
        <begin position="48"/>
        <end position="59"/>
    </location>
</feature>
<dbReference type="Proteomes" id="UP000664132">
    <property type="component" value="Unassembled WGS sequence"/>
</dbReference>
<evidence type="ECO:0000313" key="2">
    <source>
        <dbReference type="EMBL" id="KAG4417741.1"/>
    </source>
</evidence>
<evidence type="ECO:0000313" key="3">
    <source>
        <dbReference type="Proteomes" id="UP000664132"/>
    </source>
</evidence>
<evidence type="ECO:0000256" key="1">
    <source>
        <dbReference type="SAM" id="MobiDB-lite"/>
    </source>
</evidence>
<gene>
    <name evidence="2" type="ORF">IFR04_009110</name>
</gene>
<organism evidence="2 3">
    <name type="scientific">Cadophora malorum</name>
    <dbReference type="NCBI Taxonomy" id="108018"/>
    <lineage>
        <taxon>Eukaryota</taxon>
        <taxon>Fungi</taxon>
        <taxon>Dikarya</taxon>
        <taxon>Ascomycota</taxon>
        <taxon>Pezizomycotina</taxon>
        <taxon>Leotiomycetes</taxon>
        <taxon>Helotiales</taxon>
        <taxon>Ploettnerulaceae</taxon>
        <taxon>Cadophora</taxon>
    </lineage>
</organism>
<feature type="compositionally biased region" description="Polar residues" evidence="1">
    <location>
        <begin position="8"/>
        <end position="22"/>
    </location>
</feature>
<sequence length="84" mass="8287">MDPKAKPFTSTSAKGSTSNSGAHPSEVEWASINSVLDKNGGPKSSGSGSSGGNSGGSSSQGGKDSENVATGSATEEDFLKGYMI</sequence>
<keyword evidence="3" id="KW-1185">Reference proteome</keyword>
<accession>A0A8H7TF62</accession>
<protein>
    <submittedName>
        <fullName evidence="2">Uncharacterized protein</fullName>
    </submittedName>
</protein>
<proteinExistence type="predicted"/>